<reference evidence="3" key="1">
    <citation type="submission" date="2016-11" db="EMBL/GenBank/DDBJ databases">
        <authorList>
            <person name="Varghese N."/>
            <person name="Submissions S."/>
        </authorList>
    </citation>
    <scope>NUCLEOTIDE SEQUENCE [LARGE SCALE GENOMIC DNA]</scope>
    <source>
        <strain evidence="3">DSM 26884</strain>
    </source>
</reference>
<keyword evidence="3" id="KW-1185">Reference proteome</keyword>
<organism evidence="2 3">
    <name type="scientific">Bacteroides stercorirosoris</name>
    <dbReference type="NCBI Taxonomy" id="871324"/>
    <lineage>
        <taxon>Bacteria</taxon>
        <taxon>Pseudomonadati</taxon>
        <taxon>Bacteroidota</taxon>
        <taxon>Bacteroidia</taxon>
        <taxon>Bacteroidales</taxon>
        <taxon>Bacteroidaceae</taxon>
        <taxon>Bacteroides</taxon>
    </lineage>
</organism>
<feature type="signal peptide" evidence="1">
    <location>
        <begin position="1"/>
        <end position="32"/>
    </location>
</feature>
<evidence type="ECO:0008006" key="4">
    <source>
        <dbReference type="Google" id="ProtNLM"/>
    </source>
</evidence>
<keyword evidence="1" id="KW-0732">Signal</keyword>
<dbReference type="EMBL" id="FQZN01000007">
    <property type="protein sequence ID" value="SHI76144.1"/>
    <property type="molecule type" value="Genomic_DNA"/>
</dbReference>
<protein>
    <recommendedName>
        <fullName evidence="4">Fimbrillin family protein</fullName>
    </recommendedName>
</protein>
<dbReference type="eggNOG" id="ENOG5030XDC">
    <property type="taxonomic scope" value="Bacteria"/>
</dbReference>
<sequence>MNPILPFTALARVLRRTGFVLLLALSAGSCTTNDVFPDTATDDATLIRFDIAPRPGFTDRPSTRLTQTTDAAQWEDGDILWIRAEFYDNANILKTTYITALKRDGGHWRSLTYEEEEAHITPCTPLRDYYKNEIRWPKSLYGTTGTYCRIYARYLGQQYPNASGKIAVTPDIDVINIPNNYSTSHPGEVVKLRFFQPLARLRITKACQLKFKSLNSEFRFPDFLENPDSYVDNVFYVPSDGKDYFLDSEDKNSQTIRINGQEIQLLPDAKGNFKGMSYTIDPDALPSGPIAPEF</sequence>
<dbReference type="Proteomes" id="UP000184192">
    <property type="component" value="Unassembled WGS sequence"/>
</dbReference>
<evidence type="ECO:0000256" key="1">
    <source>
        <dbReference type="SAM" id="SignalP"/>
    </source>
</evidence>
<gene>
    <name evidence="2" type="ORF">SAMN05444350_10793</name>
</gene>
<feature type="chain" id="PRO_5012296730" description="Fimbrillin family protein" evidence="1">
    <location>
        <begin position="33"/>
        <end position="294"/>
    </location>
</feature>
<evidence type="ECO:0000313" key="3">
    <source>
        <dbReference type="Proteomes" id="UP000184192"/>
    </source>
</evidence>
<dbReference type="AlphaFoldDB" id="A0A1M6DSC1"/>
<accession>A0A1M6DSC1</accession>
<name>A0A1M6DSC1_9BACE</name>
<evidence type="ECO:0000313" key="2">
    <source>
        <dbReference type="EMBL" id="SHI76144.1"/>
    </source>
</evidence>
<proteinExistence type="predicted"/>